<gene>
    <name evidence="3" type="ORF">KFE25_013730</name>
</gene>
<name>A0A8J5XUI5_DIALT</name>
<feature type="transmembrane region" description="Helical" evidence="2">
    <location>
        <begin position="203"/>
        <end position="221"/>
    </location>
</feature>
<evidence type="ECO:0000313" key="3">
    <source>
        <dbReference type="EMBL" id="KAG8468647.1"/>
    </source>
</evidence>
<feature type="transmembrane region" description="Helical" evidence="2">
    <location>
        <begin position="170"/>
        <end position="191"/>
    </location>
</feature>
<evidence type="ECO:0000256" key="2">
    <source>
        <dbReference type="SAM" id="Phobius"/>
    </source>
</evidence>
<proteinExistence type="predicted"/>
<evidence type="ECO:0000313" key="4">
    <source>
        <dbReference type="Proteomes" id="UP000751190"/>
    </source>
</evidence>
<comment type="caution">
    <text evidence="3">The sequence shown here is derived from an EMBL/GenBank/DDBJ whole genome shotgun (WGS) entry which is preliminary data.</text>
</comment>
<protein>
    <submittedName>
        <fullName evidence="3">Uncharacterized protein</fullName>
    </submittedName>
</protein>
<feature type="region of interest" description="Disordered" evidence="1">
    <location>
        <begin position="277"/>
        <end position="297"/>
    </location>
</feature>
<dbReference type="Proteomes" id="UP000751190">
    <property type="component" value="Unassembled WGS sequence"/>
</dbReference>
<dbReference type="EMBL" id="JAGTXO010000004">
    <property type="protein sequence ID" value="KAG8468647.1"/>
    <property type="molecule type" value="Genomic_DNA"/>
</dbReference>
<keyword evidence="2" id="KW-0812">Transmembrane</keyword>
<reference evidence="3" key="1">
    <citation type="submission" date="2021-05" db="EMBL/GenBank/DDBJ databases">
        <title>The genome of the haptophyte Pavlova lutheri (Diacronema luteri, Pavlovales) - a model for lipid biosynthesis in eukaryotic algae.</title>
        <authorList>
            <person name="Hulatt C.J."/>
            <person name="Posewitz M.C."/>
        </authorList>
    </citation>
    <scope>NUCLEOTIDE SEQUENCE</scope>
    <source>
        <strain evidence="3">NIVA-4/92</strain>
    </source>
</reference>
<keyword evidence="2" id="KW-1133">Transmembrane helix</keyword>
<keyword evidence="2" id="KW-0472">Membrane</keyword>
<sequence length="393" mass="42190">MLTATLHCLPSLHCQLGVIAGLVATLALSIVFGGAFFYRLLRAQPSKPRVIGRMKADLKEFGWTMSDDEIWLMYCEMIVIGLQHLIGGFLILPALLGLGDPAVAHKLAMVGALSEVAYDAWDIARVLYKHCVQGNLPGGRQALVFMLLHHQLSIALVLPMNVHYSTNRAYLHSVFNLMGAGGFALFVSHAGQMLDLRTRRDLLAMRALSTAMFVVMLYTRVLAFAPLSVALLRTVWRDDARAIFCVGVVALSAMAGFNAMILPSTYRRMVKFYRIDPPPPPSEADVQQPDRTDAPAAPQRLARAESNGTLAVQPRELFVLADAPAAADRAAERGGGVACTPRTAADSPGFGGGLRARLGLRVRRGSAGAHVAAPAVAERACGADRNLNLSAAA</sequence>
<feature type="transmembrane region" description="Helical" evidence="2">
    <location>
        <begin position="16"/>
        <end position="41"/>
    </location>
</feature>
<feature type="transmembrane region" description="Helical" evidence="2">
    <location>
        <begin position="71"/>
        <end position="96"/>
    </location>
</feature>
<organism evidence="3 4">
    <name type="scientific">Diacronema lutheri</name>
    <name type="common">Unicellular marine alga</name>
    <name type="synonym">Monochrysis lutheri</name>
    <dbReference type="NCBI Taxonomy" id="2081491"/>
    <lineage>
        <taxon>Eukaryota</taxon>
        <taxon>Haptista</taxon>
        <taxon>Haptophyta</taxon>
        <taxon>Pavlovophyceae</taxon>
        <taxon>Pavlovales</taxon>
        <taxon>Pavlovaceae</taxon>
        <taxon>Diacronema</taxon>
    </lineage>
</organism>
<dbReference type="AlphaFoldDB" id="A0A8J5XUI5"/>
<dbReference type="OrthoDB" id="412987at2759"/>
<accession>A0A8J5XUI5</accession>
<feature type="transmembrane region" description="Helical" evidence="2">
    <location>
        <begin position="241"/>
        <end position="262"/>
    </location>
</feature>
<keyword evidence="4" id="KW-1185">Reference proteome</keyword>
<evidence type="ECO:0000256" key="1">
    <source>
        <dbReference type="SAM" id="MobiDB-lite"/>
    </source>
</evidence>